<dbReference type="Proteomes" id="UP001597106">
    <property type="component" value="Unassembled WGS sequence"/>
</dbReference>
<organism evidence="2 3">
    <name type="scientific">Methylophilus glucosoxydans</name>
    <dbReference type="NCBI Taxonomy" id="752553"/>
    <lineage>
        <taxon>Bacteria</taxon>
        <taxon>Pseudomonadati</taxon>
        <taxon>Pseudomonadota</taxon>
        <taxon>Betaproteobacteria</taxon>
        <taxon>Nitrosomonadales</taxon>
        <taxon>Methylophilaceae</taxon>
        <taxon>Methylophilus</taxon>
    </lineage>
</organism>
<evidence type="ECO:0000313" key="2">
    <source>
        <dbReference type="EMBL" id="MFD0928874.1"/>
    </source>
</evidence>
<reference evidence="3" key="1">
    <citation type="journal article" date="2019" name="Int. J. Syst. Evol. Microbiol.">
        <title>The Global Catalogue of Microorganisms (GCM) 10K type strain sequencing project: providing services to taxonomists for standard genome sequencing and annotation.</title>
        <authorList>
            <consortium name="The Broad Institute Genomics Platform"/>
            <consortium name="The Broad Institute Genome Sequencing Center for Infectious Disease"/>
            <person name="Wu L."/>
            <person name="Ma J."/>
        </authorList>
    </citation>
    <scope>NUCLEOTIDE SEQUENCE [LARGE SCALE GENOMIC DNA]</scope>
    <source>
        <strain evidence="3">CCUG 59685</strain>
    </source>
</reference>
<evidence type="ECO:0000313" key="3">
    <source>
        <dbReference type="Proteomes" id="UP001597106"/>
    </source>
</evidence>
<protein>
    <submittedName>
        <fullName evidence="2">Uncharacterized protein</fullName>
    </submittedName>
</protein>
<dbReference type="EMBL" id="JBHTJW010000002">
    <property type="protein sequence ID" value="MFD0928874.1"/>
    <property type="molecule type" value="Genomic_DNA"/>
</dbReference>
<name>A0ABW3GJP5_9PROT</name>
<comment type="caution">
    <text evidence="2">The sequence shown here is derived from an EMBL/GenBank/DDBJ whole genome shotgun (WGS) entry which is preliminary data.</text>
</comment>
<evidence type="ECO:0000256" key="1">
    <source>
        <dbReference type="SAM" id="SignalP"/>
    </source>
</evidence>
<feature type="chain" id="PRO_5046833026" evidence="1">
    <location>
        <begin position="24"/>
        <end position="88"/>
    </location>
</feature>
<keyword evidence="3" id="KW-1185">Reference proteome</keyword>
<accession>A0ABW3GJP5</accession>
<dbReference type="RefSeq" id="WP_379074028.1">
    <property type="nucleotide sequence ID" value="NZ_JBHTJW010000002.1"/>
</dbReference>
<sequence length="88" mass="9556">MMRKFISVGFMVSSLFVASTAVAFESEKNIQKTAHTQHFLSKRPYATPAVVASAAADQAWVGATLVVNPASAQAQQVMKMHQLSKRAF</sequence>
<keyword evidence="1" id="KW-0732">Signal</keyword>
<proteinExistence type="predicted"/>
<gene>
    <name evidence="2" type="ORF">ACFQ1T_03675</name>
</gene>
<feature type="signal peptide" evidence="1">
    <location>
        <begin position="1"/>
        <end position="23"/>
    </location>
</feature>